<proteinExistence type="predicted"/>
<sequence>MFLTCSARWLGARAGGSSIWGWGFISLAWLELKRIRAPWRSRSLTPLSSAVGERRVHSQ</sequence>
<dbReference type="EMBL" id="JAIWYP010000103">
    <property type="protein sequence ID" value="KAH3689640.1"/>
    <property type="molecule type" value="Genomic_DNA"/>
</dbReference>
<keyword evidence="1" id="KW-1133">Transmembrane helix</keyword>
<comment type="caution">
    <text evidence="2">The sequence shown here is derived from an EMBL/GenBank/DDBJ whole genome shotgun (WGS) entry which is preliminary data.</text>
</comment>
<organism evidence="2 3">
    <name type="scientific">Dreissena polymorpha</name>
    <name type="common">Zebra mussel</name>
    <name type="synonym">Mytilus polymorpha</name>
    <dbReference type="NCBI Taxonomy" id="45954"/>
    <lineage>
        <taxon>Eukaryota</taxon>
        <taxon>Metazoa</taxon>
        <taxon>Spiralia</taxon>
        <taxon>Lophotrochozoa</taxon>
        <taxon>Mollusca</taxon>
        <taxon>Bivalvia</taxon>
        <taxon>Autobranchia</taxon>
        <taxon>Heteroconchia</taxon>
        <taxon>Euheterodonta</taxon>
        <taxon>Imparidentia</taxon>
        <taxon>Neoheterodontei</taxon>
        <taxon>Myida</taxon>
        <taxon>Dreissenoidea</taxon>
        <taxon>Dreissenidae</taxon>
        <taxon>Dreissena</taxon>
    </lineage>
</organism>
<reference evidence="2" key="1">
    <citation type="journal article" date="2019" name="bioRxiv">
        <title>The Genome of the Zebra Mussel, Dreissena polymorpha: A Resource for Invasive Species Research.</title>
        <authorList>
            <person name="McCartney M.A."/>
            <person name="Auch B."/>
            <person name="Kono T."/>
            <person name="Mallez S."/>
            <person name="Zhang Y."/>
            <person name="Obille A."/>
            <person name="Becker A."/>
            <person name="Abrahante J.E."/>
            <person name="Garbe J."/>
            <person name="Badalamenti J.P."/>
            <person name="Herman A."/>
            <person name="Mangelson H."/>
            <person name="Liachko I."/>
            <person name="Sullivan S."/>
            <person name="Sone E.D."/>
            <person name="Koren S."/>
            <person name="Silverstein K.A.T."/>
            <person name="Beckman K.B."/>
            <person name="Gohl D.M."/>
        </authorList>
    </citation>
    <scope>NUCLEOTIDE SEQUENCE</scope>
    <source>
        <strain evidence="2">Duluth1</strain>
        <tissue evidence="2">Whole animal</tissue>
    </source>
</reference>
<protein>
    <submittedName>
        <fullName evidence="2">Uncharacterized protein</fullName>
    </submittedName>
</protein>
<dbReference type="Proteomes" id="UP000828390">
    <property type="component" value="Unassembled WGS sequence"/>
</dbReference>
<name>A0A9D3Y0G3_DREPO</name>
<keyword evidence="1" id="KW-0472">Membrane</keyword>
<evidence type="ECO:0000313" key="2">
    <source>
        <dbReference type="EMBL" id="KAH3689640.1"/>
    </source>
</evidence>
<accession>A0A9D3Y0G3</accession>
<gene>
    <name evidence="2" type="ORF">DPMN_194657</name>
</gene>
<evidence type="ECO:0000256" key="1">
    <source>
        <dbReference type="SAM" id="Phobius"/>
    </source>
</evidence>
<dbReference type="AlphaFoldDB" id="A0A9D3Y0G3"/>
<feature type="transmembrane region" description="Helical" evidence="1">
    <location>
        <begin position="12"/>
        <end position="32"/>
    </location>
</feature>
<evidence type="ECO:0000313" key="3">
    <source>
        <dbReference type="Proteomes" id="UP000828390"/>
    </source>
</evidence>
<keyword evidence="3" id="KW-1185">Reference proteome</keyword>
<keyword evidence="1" id="KW-0812">Transmembrane</keyword>
<reference evidence="2" key="2">
    <citation type="submission" date="2020-11" db="EMBL/GenBank/DDBJ databases">
        <authorList>
            <person name="McCartney M.A."/>
            <person name="Auch B."/>
            <person name="Kono T."/>
            <person name="Mallez S."/>
            <person name="Becker A."/>
            <person name="Gohl D.M."/>
            <person name="Silverstein K.A.T."/>
            <person name="Koren S."/>
            <person name="Bechman K.B."/>
            <person name="Herman A."/>
            <person name="Abrahante J.E."/>
            <person name="Garbe J."/>
        </authorList>
    </citation>
    <scope>NUCLEOTIDE SEQUENCE</scope>
    <source>
        <strain evidence="2">Duluth1</strain>
        <tissue evidence="2">Whole animal</tissue>
    </source>
</reference>